<organism evidence="1 2">
    <name type="scientific">Clostridium saudiense</name>
    <dbReference type="NCBI Taxonomy" id="1414720"/>
    <lineage>
        <taxon>Bacteria</taxon>
        <taxon>Bacillati</taxon>
        <taxon>Bacillota</taxon>
        <taxon>Clostridia</taxon>
        <taxon>Eubacteriales</taxon>
        <taxon>Clostridiaceae</taxon>
        <taxon>Clostridium</taxon>
    </lineage>
</organism>
<accession>A0ABS2FHQ5</accession>
<evidence type="ECO:0000313" key="2">
    <source>
        <dbReference type="Proteomes" id="UP000767334"/>
    </source>
</evidence>
<evidence type="ECO:0000313" key="1">
    <source>
        <dbReference type="EMBL" id="MBM6819871.1"/>
    </source>
</evidence>
<sequence>MPNISTHINFLRILKNKYFNELDINFLTLGSIAPNYYIIFNDMTKGCLSHFKEDSSKKCDLTKFKLNLSNKKLNYLEKSFAIGYYTHLWLDNYFDENIERLFISEYNIQYLEYHVIINENIKNYDLKLIVDFISQINIIDSSFTDFLPIKLNKSISIFNDFKYKCLNKNFSTACPIILNENDYIKFINRCSDVFLKEYNSESIIKLIR</sequence>
<dbReference type="EMBL" id="JACJLL010000068">
    <property type="protein sequence ID" value="MBM6819871.1"/>
    <property type="molecule type" value="Genomic_DNA"/>
</dbReference>
<gene>
    <name evidence="1" type="ORF">H6A19_11080</name>
</gene>
<dbReference type="RefSeq" id="WP_148322347.1">
    <property type="nucleotide sequence ID" value="NZ_JACJLL010000068.1"/>
</dbReference>
<keyword evidence="2" id="KW-1185">Reference proteome</keyword>
<evidence type="ECO:0008006" key="3">
    <source>
        <dbReference type="Google" id="ProtNLM"/>
    </source>
</evidence>
<comment type="caution">
    <text evidence="1">The sequence shown here is derived from an EMBL/GenBank/DDBJ whole genome shotgun (WGS) entry which is preliminary data.</text>
</comment>
<proteinExistence type="predicted"/>
<reference evidence="1 2" key="1">
    <citation type="journal article" date="2021" name="Sci. Rep.">
        <title>The distribution of antibiotic resistance genes in chicken gut microbiota commensals.</title>
        <authorList>
            <person name="Juricova H."/>
            <person name="Matiasovicova J."/>
            <person name="Kubasova T."/>
            <person name="Cejkova D."/>
            <person name="Rychlik I."/>
        </authorList>
    </citation>
    <scope>NUCLEOTIDE SEQUENCE [LARGE SCALE GENOMIC DNA]</scope>
    <source>
        <strain evidence="1 2">An435</strain>
    </source>
</reference>
<protein>
    <recommendedName>
        <fullName evidence="3">Phospholipase C/D domain-containing protein</fullName>
    </recommendedName>
</protein>
<name>A0ABS2FHQ5_9CLOT</name>
<dbReference type="Proteomes" id="UP000767334">
    <property type="component" value="Unassembled WGS sequence"/>
</dbReference>